<accession>A0ABU5E379</accession>
<evidence type="ECO:0000259" key="8">
    <source>
        <dbReference type="Pfam" id="PF03772"/>
    </source>
</evidence>
<feature type="domain" description="ComEC/Rec2-related protein" evidence="8">
    <location>
        <begin position="247"/>
        <end position="541"/>
    </location>
</feature>
<dbReference type="InterPro" id="IPR052159">
    <property type="entry name" value="Competence_DNA_uptake"/>
</dbReference>
<feature type="region of interest" description="Disordered" evidence="6">
    <location>
        <begin position="742"/>
        <end position="769"/>
    </location>
</feature>
<evidence type="ECO:0000259" key="9">
    <source>
        <dbReference type="Pfam" id="PF13567"/>
    </source>
</evidence>
<dbReference type="Proteomes" id="UP001271769">
    <property type="component" value="Unassembled WGS sequence"/>
</dbReference>
<feature type="compositionally biased region" description="Polar residues" evidence="6">
    <location>
        <begin position="754"/>
        <end position="769"/>
    </location>
</feature>
<dbReference type="PANTHER" id="PTHR30619">
    <property type="entry name" value="DNA INTERNALIZATION/COMPETENCE PROTEIN COMEC/REC2"/>
    <property type="match status" value="1"/>
</dbReference>
<feature type="transmembrane region" description="Helical" evidence="7">
    <location>
        <begin position="66"/>
        <end position="86"/>
    </location>
</feature>
<feature type="transmembrane region" description="Helical" evidence="7">
    <location>
        <begin position="20"/>
        <end position="38"/>
    </location>
</feature>
<gene>
    <name evidence="10" type="ORF">SMD31_18965</name>
</gene>
<keyword evidence="4 7" id="KW-1133">Transmembrane helix</keyword>
<feature type="transmembrane region" description="Helical" evidence="7">
    <location>
        <begin position="276"/>
        <end position="297"/>
    </location>
</feature>
<feature type="domain" description="DUF4131" evidence="9">
    <location>
        <begin position="42"/>
        <end position="196"/>
    </location>
</feature>
<proteinExistence type="predicted"/>
<feature type="transmembrane region" description="Helical" evidence="7">
    <location>
        <begin position="44"/>
        <end position="61"/>
    </location>
</feature>
<evidence type="ECO:0000256" key="5">
    <source>
        <dbReference type="ARBA" id="ARBA00023136"/>
    </source>
</evidence>
<keyword evidence="3 7" id="KW-0812">Transmembrane</keyword>
<dbReference type="EMBL" id="JAXCLX010000004">
    <property type="protein sequence ID" value="MDY0874030.1"/>
    <property type="molecule type" value="Genomic_DNA"/>
</dbReference>
<evidence type="ECO:0000313" key="11">
    <source>
        <dbReference type="Proteomes" id="UP001271769"/>
    </source>
</evidence>
<evidence type="ECO:0000256" key="1">
    <source>
        <dbReference type="ARBA" id="ARBA00004651"/>
    </source>
</evidence>
<keyword evidence="2" id="KW-1003">Cell membrane</keyword>
<dbReference type="PANTHER" id="PTHR30619:SF1">
    <property type="entry name" value="RECOMBINATION PROTEIN 2"/>
    <property type="match status" value="1"/>
</dbReference>
<feature type="transmembrane region" description="Helical" evidence="7">
    <location>
        <begin position="422"/>
        <end position="444"/>
    </location>
</feature>
<dbReference type="Pfam" id="PF13567">
    <property type="entry name" value="DUF4131"/>
    <property type="match status" value="1"/>
</dbReference>
<feature type="transmembrane region" description="Helical" evidence="7">
    <location>
        <begin position="356"/>
        <end position="375"/>
    </location>
</feature>
<keyword evidence="11" id="KW-1185">Reference proteome</keyword>
<sequence>MPGLSWERIEEFIAAQRPNWPGWAAVALGAGIAVYFGLPIEPALWVGPCLILASVALAVLARRRPLALIIVGALLTGSLGFAVASWRADWVGAPQLSRSLYRADVTGRVVEVELYPGSLRVTLDGLAISTAKDGVLDAAILPAQVRIKLAKASEEIQIGDWIKVVADLQPPAPPAMPGAFDFRRQAFFERLGGVGFSLQPAVKIEGGQAHASPIAGLLDWFDALRLTIGRRIQAELPGATGAMAMALIVGNQTALRADDVQAMRDSGLAHLTSISGLHIGLAAGIFFFGVRALLALVPPVALRFDIKKWAAVLALGGAFFYAGLAGMPVPTERALVMTGVFFCAILLDRSPISMRVIAFAAIVVLLLAPEALIGASFQMSFAAVLGLVRVFDGGRAQFSALRRVGRDAPDFFGRVIGVAERGGVWLGTLMVTSLIASLMTAPYAAYHFNRLTLYGIAANMLAVPLTGFWIMPLAVLALLAMPFGLEHWPLVAMGWGCDVIIAIAHWVADWPGAVFLIPAMPIIGLLTASLGLVWLCLVIGRWKWLGLALLLIGCLSPATQRPPEILAFAGGQSSRLVAILEPDGLYHFSSIRSAKISAETWMRRNAQEKRLPFPQPPLPEMPLNTHQARIDAMRAPKQIAAADMPGSGDCTADWCRFDTRMGYIAVALTEAGAGPACLTARLVISLEPIEDGCRSAERVIDFFDLWRHGTHAITINADGSFVVTRAFDTGERPWTLQRFAKTAQPMEAAPSAESGISTGASGQSDDPGS</sequence>
<keyword evidence="5 7" id="KW-0472">Membrane</keyword>
<dbReference type="Pfam" id="PF03772">
    <property type="entry name" value="Competence"/>
    <property type="match status" value="1"/>
</dbReference>
<evidence type="ECO:0000256" key="7">
    <source>
        <dbReference type="SAM" id="Phobius"/>
    </source>
</evidence>
<dbReference type="NCBIfam" id="TIGR00360">
    <property type="entry name" value="ComEC_N-term"/>
    <property type="match status" value="1"/>
</dbReference>
<evidence type="ECO:0000256" key="3">
    <source>
        <dbReference type="ARBA" id="ARBA00022692"/>
    </source>
</evidence>
<comment type="subcellular location">
    <subcellularLocation>
        <location evidence="1">Cell membrane</location>
        <topology evidence="1">Multi-pass membrane protein</topology>
    </subcellularLocation>
</comment>
<protein>
    <submittedName>
        <fullName evidence="10">ComEC/Rec2 family competence protein</fullName>
    </submittedName>
</protein>
<feature type="transmembrane region" description="Helical" evidence="7">
    <location>
        <begin position="309"/>
        <end position="327"/>
    </location>
</feature>
<evidence type="ECO:0000256" key="6">
    <source>
        <dbReference type="SAM" id="MobiDB-lite"/>
    </source>
</evidence>
<dbReference type="InterPro" id="IPR004477">
    <property type="entry name" value="ComEC_N"/>
</dbReference>
<evidence type="ECO:0000256" key="4">
    <source>
        <dbReference type="ARBA" id="ARBA00022989"/>
    </source>
</evidence>
<evidence type="ECO:0000256" key="2">
    <source>
        <dbReference type="ARBA" id="ARBA00022475"/>
    </source>
</evidence>
<name>A0ABU5E379_9PROT</name>
<feature type="transmembrane region" description="Helical" evidence="7">
    <location>
        <begin position="456"/>
        <end position="481"/>
    </location>
</feature>
<feature type="transmembrane region" description="Helical" evidence="7">
    <location>
        <begin position="488"/>
        <end position="508"/>
    </location>
</feature>
<reference evidence="10 11" key="1">
    <citation type="journal article" date="2013" name="Antonie Van Leeuwenhoek">
        <title>Dongia rigui sp. nov., isolated from freshwater of a large wetland in Korea.</title>
        <authorList>
            <person name="Baik K.S."/>
            <person name="Hwang Y.M."/>
            <person name="Choi J.S."/>
            <person name="Kwon J."/>
            <person name="Seong C.N."/>
        </authorList>
    </citation>
    <scope>NUCLEOTIDE SEQUENCE [LARGE SCALE GENOMIC DNA]</scope>
    <source>
        <strain evidence="10 11">04SU4-P</strain>
    </source>
</reference>
<evidence type="ECO:0000313" key="10">
    <source>
        <dbReference type="EMBL" id="MDY0874030.1"/>
    </source>
</evidence>
<comment type="caution">
    <text evidence="10">The sequence shown here is derived from an EMBL/GenBank/DDBJ whole genome shotgun (WGS) entry which is preliminary data.</text>
</comment>
<feature type="transmembrane region" description="Helical" evidence="7">
    <location>
        <begin position="514"/>
        <end position="539"/>
    </location>
</feature>
<organism evidence="10 11">
    <name type="scientific">Dongia rigui</name>
    <dbReference type="NCBI Taxonomy" id="940149"/>
    <lineage>
        <taxon>Bacteria</taxon>
        <taxon>Pseudomonadati</taxon>
        <taxon>Pseudomonadota</taxon>
        <taxon>Alphaproteobacteria</taxon>
        <taxon>Rhodospirillales</taxon>
        <taxon>Dongiaceae</taxon>
        <taxon>Dongia</taxon>
    </lineage>
</organism>
<dbReference type="InterPro" id="IPR025405">
    <property type="entry name" value="DUF4131"/>
</dbReference>
<dbReference type="RefSeq" id="WP_320502505.1">
    <property type="nucleotide sequence ID" value="NZ_JAXCLX010000004.1"/>
</dbReference>